<feature type="region of interest" description="Disordered" evidence="1">
    <location>
        <begin position="255"/>
        <end position="300"/>
    </location>
</feature>
<gene>
    <name evidence="3" type="ORF">SEMRO_470_G149520.1</name>
</gene>
<proteinExistence type="predicted"/>
<keyword evidence="4" id="KW-1185">Reference proteome</keyword>
<keyword evidence="2" id="KW-0732">Signal</keyword>
<organism evidence="3 4">
    <name type="scientific">Seminavis robusta</name>
    <dbReference type="NCBI Taxonomy" id="568900"/>
    <lineage>
        <taxon>Eukaryota</taxon>
        <taxon>Sar</taxon>
        <taxon>Stramenopiles</taxon>
        <taxon>Ochrophyta</taxon>
        <taxon>Bacillariophyta</taxon>
        <taxon>Bacillariophyceae</taxon>
        <taxon>Bacillariophycidae</taxon>
        <taxon>Naviculales</taxon>
        <taxon>Naviculaceae</taxon>
        <taxon>Seminavis</taxon>
    </lineage>
</organism>
<reference evidence="3" key="1">
    <citation type="submission" date="2020-06" db="EMBL/GenBank/DDBJ databases">
        <authorList>
            <consortium name="Plant Systems Biology data submission"/>
        </authorList>
    </citation>
    <scope>NUCLEOTIDE SEQUENCE</scope>
    <source>
        <strain evidence="3">D6</strain>
    </source>
</reference>
<evidence type="ECO:0000256" key="1">
    <source>
        <dbReference type="SAM" id="MobiDB-lite"/>
    </source>
</evidence>
<dbReference type="EMBL" id="CAICTM010000469">
    <property type="protein sequence ID" value="CAB9511144.1"/>
    <property type="molecule type" value="Genomic_DNA"/>
</dbReference>
<dbReference type="AlphaFoldDB" id="A0A9N8E3P9"/>
<dbReference type="Proteomes" id="UP001153069">
    <property type="component" value="Unassembled WGS sequence"/>
</dbReference>
<dbReference type="OrthoDB" id="1894652at2759"/>
<evidence type="ECO:0000313" key="4">
    <source>
        <dbReference type="Proteomes" id="UP001153069"/>
    </source>
</evidence>
<accession>A0A9N8E3P9</accession>
<protein>
    <recommendedName>
        <fullName evidence="5">ER membrane protein complex subunit 10</fullName>
    </recommendedName>
</protein>
<dbReference type="CDD" id="cd22209">
    <property type="entry name" value="EMC10"/>
    <property type="match status" value="1"/>
</dbReference>
<comment type="caution">
    <text evidence="3">The sequence shown here is derived from an EMBL/GenBank/DDBJ whole genome shotgun (WGS) entry which is preliminary data.</text>
</comment>
<evidence type="ECO:0000313" key="3">
    <source>
        <dbReference type="EMBL" id="CAB9511144.1"/>
    </source>
</evidence>
<evidence type="ECO:0008006" key="5">
    <source>
        <dbReference type="Google" id="ProtNLM"/>
    </source>
</evidence>
<evidence type="ECO:0000256" key="2">
    <source>
        <dbReference type="SAM" id="SignalP"/>
    </source>
</evidence>
<feature type="chain" id="PRO_5040386558" description="ER membrane protein complex subunit 10" evidence="2">
    <location>
        <begin position="29"/>
        <end position="300"/>
    </location>
</feature>
<sequence length="300" mass="31998">MPSSARCHNGFLRMSSLALLLTVQAVAAATLEKSWTLHHSSNGGQEFARRASIVLSLDPEAEGSVDISISNDNSTLNEQTFLANKAAGSMYQLKLVEEGSDGSDFILSSVPGCQLLRANFREEIVLTLGPKASAISLTYIPLVSPLAPKSCDHAIWDERKSNLPEGWDSRISWETATPGMVLRPVMPQYRPPPGLRWLPRMGTNGKLYSAQGPPGGDKEKEGGGPGQQPVDNTPFGFAKRYWYILLPLFLANFIGAEPPPEEGQPGGGQQQQVGGPPPTAAPAVGGAAGGASKKRRGKRD</sequence>
<feature type="signal peptide" evidence="2">
    <location>
        <begin position="1"/>
        <end position="28"/>
    </location>
</feature>
<name>A0A9N8E3P9_9STRA</name>
<feature type="region of interest" description="Disordered" evidence="1">
    <location>
        <begin position="196"/>
        <end position="232"/>
    </location>
</feature>